<feature type="domain" description="GHMP kinase C-terminal" evidence="4">
    <location>
        <begin position="257"/>
        <end position="333"/>
    </location>
</feature>
<dbReference type="InterPro" id="IPR013750">
    <property type="entry name" value="GHMP_kinase_C_dom"/>
</dbReference>
<dbReference type="InterPro" id="IPR036554">
    <property type="entry name" value="GHMP_kinase_C_sf"/>
</dbReference>
<sequence>MSITERVYARVGLLGNPSDGYFGCCISFSLMNFWAEVELTPQARGIQFIPSPVHDLLSFPSLNEFNAKISGCGYYGGVRLLQAMVKVFHQYCREMNISVSTEKTGFQLSYSTNIPRQTGLSGSSAICCAALNALMKHFGVEHQIPLEMRPNLVLGAEKELGITAGLQDRVIQVYGGLMYMDFDESHMRMKGHGMYERMDPNLLSLQGNPALLYIMFADCPSESGAVHADVRQRWLRGDEEIREGMLQLASIAKEGRVALEQRNIALLAELMSRNFDLRRSMFGDEVLGEQNLDMIMLARSHGCAAKFTGSGGAVVVLCTEGEAQAAALRLEAANRGYCLQNAHFSRNS</sequence>
<dbReference type="InterPro" id="IPR020568">
    <property type="entry name" value="Ribosomal_Su5_D2-typ_SF"/>
</dbReference>
<dbReference type="STRING" id="1157962.A0A250XG31"/>
<keyword evidence="1" id="KW-0547">Nucleotide-binding</keyword>
<reference evidence="5 6" key="1">
    <citation type="submission" date="2017-08" db="EMBL/GenBank/DDBJ databases">
        <title>Acidophilic green algal genome provides insights into adaptation to an acidic environment.</title>
        <authorList>
            <person name="Hirooka S."/>
            <person name="Hirose Y."/>
            <person name="Kanesaki Y."/>
            <person name="Higuchi S."/>
            <person name="Fujiwara T."/>
            <person name="Onuma R."/>
            <person name="Era A."/>
            <person name="Ohbayashi R."/>
            <person name="Uzuka A."/>
            <person name="Nozaki H."/>
            <person name="Yoshikawa H."/>
            <person name="Miyagishima S.Y."/>
        </authorList>
    </citation>
    <scope>NUCLEOTIDE SEQUENCE [LARGE SCALE GENOMIC DNA]</scope>
    <source>
        <strain evidence="5 6">NIES-2499</strain>
    </source>
</reference>
<keyword evidence="6" id="KW-1185">Reference proteome</keyword>
<dbReference type="Pfam" id="PF00288">
    <property type="entry name" value="GHMP_kinases_N"/>
    <property type="match status" value="1"/>
</dbReference>
<dbReference type="PRINTS" id="PR00959">
    <property type="entry name" value="MEVGALKINASE"/>
</dbReference>
<evidence type="ECO:0000259" key="4">
    <source>
        <dbReference type="Pfam" id="PF08544"/>
    </source>
</evidence>
<dbReference type="Gene3D" id="3.30.230.10">
    <property type="match status" value="1"/>
</dbReference>
<dbReference type="Proteomes" id="UP000232323">
    <property type="component" value="Unassembled WGS sequence"/>
</dbReference>
<dbReference type="Gene3D" id="3.30.70.890">
    <property type="entry name" value="GHMP kinase, C-terminal domain"/>
    <property type="match status" value="1"/>
</dbReference>
<evidence type="ECO:0008006" key="7">
    <source>
        <dbReference type="Google" id="ProtNLM"/>
    </source>
</evidence>
<keyword evidence="2" id="KW-0067">ATP-binding</keyword>
<dbReference type="InterPro" id="IPR006204">
    <property type="entry name" value="GHMP_kinase_N_dom"/>
</dbReference>
<dbReference type="Pfam" id="PF08544">
    <property type="entry name" value="GHMP_kinases_C"/>
    <property type="match status" value="1"/>
</dbReference>
<evidence type="ECO:0000313" key="6">
    <source>
        <dbReference type="Proteomes" id="UP000232323"/>
    </source>
</evidence>
<gene>
    <name evidence="5" type="ORF">CEUSTIGMA_g9459.t1</name>
</gene>
<evidence type="ECO:0000256" key="2">
    <source>
        <dbReference type="ARBA" id="ARBA00022840"/>
    </source>
</evidence>
<dbReference type="UniPathway" id="UPA00057">
    <property type="reaction ID" value="UER00098"/>
</dbReference>
<accession>A0A250XG31</accession>
<comment type="caution">
    <text evidence="5">The sequence shown here is derived from an EMBL/GenBank/DDBJ whole genome shotgun (WGS) entry which is preliminary data.</text>
</comment>
<dbReference type="InterPro" id="IPR014721">
    <property type="entry name" value="Ribsml_uS5_D2-typ_fold_subgr"/>
</dbReference>
<dbReference type="AlphaFoldDB" id="A0A250XG31"/>
<organism evidence="5 6">
    <name type="scientific">Chlamydomonas eustigma</name>
    <dbReference type="NCBI Taxonomy" id="1157962"/>
    <lineage>
        <taxon>Eukaryota</taxon>
        <taxon>Viridiplantae</taxon>
        <taxon>Chlorophyta</taxon>
        <taxon>core chlorophytes</taxon>
        <taxon>Chlorophyceae</taxon>
        <taxon>CS clade</taxon>
        <taxon>Chlamydomonadales</taxon>
        <taxon>Chlamydomonadaceae</taxon>
        <taxon>Chlamydomonas</taxon>
    </lineage>
</organism>
<dbReference type="SUPFAM" id="SSF55060">
    <property type="entry name" value="GHMP Kinase, C-terminal domain"/>
    <property type="match status" value="1"/>
</dbReference>
<dbReference type="OrthoDB" id="1924968at2759"/>
<dbReference type="EMBL" id="BEGY01000074">
    <property type="protein sequence ID" value="GAX82031.1"/>
    <property type="molecule type" value="Genomic_DNA"/>
</dbReference>
<proteinExistence type="predicted"/>
<evidence type="ECO:0000313" key="5">
    <source>
        <dbReference type="EMBL" id="GAX82031.1"/>
    </source>
</evidence>
<dbReference type="PANTHER" id="PTHR38710:SF1">
    <property type="entry name" value="WITH PUTATIVE URIDYL PYROPHOSPHORYLASE-RELATED"/>
    <property type="match status" value="1"/>
</dbReference>
<dbReference type="PANTHER" id="PTHR38710">
    <property type="entry name" value="WITH PUTATIVE URIDYL PYROPHOSPHORYLASE-RELATED"/>
    <property type="match status" value="1"/>
</dbReference>
<evidence type="ECO:0000259" key="3">
    <source>
        <dbReference type="Pfam" id="PF00288"/>
    </source>
</evidence>
<feature type="domain" description="GHMP kinase N-terminal" evidence="3">
    <location>
        <begin position="86"/>
        <end position="176"/>
    </location>
</feature>
<dbReference type="GO" id="GO:0019287">
    <property type="term" value="P:isopentenyl diphosphate biosynthetic process, mevalonate pathway"/>
    <property type="evidence" value="ECO:0007669"/>
    <property type="project" value="UniProtKB-UniPathway"/>
</dbReference>
<protein>
    <recommendedName>
        <fullName evidence="7">GHMP kinase N-terminal domain-containing protein</fullName>
    </recommendedName>
</protein>
<name>A0A250XG31_9CHLO</name>
<evidence type="ECO:0000256" key="1">
    <source>
        <dbReference type="ARBA" id="ARBA00022741"/>
    </source>
</evidence>
<dbReference type="InterPro" id="IPR053034">
    <property type="entry name" value="Glucuronokinase-like"/>
</dbReference>
<dbReference type="GO" id="GO:0005524">
    <property type="term" value="F:ATP binding"/>
    <property type="evidence" value="ECO:0007669"/>
    <property type="project" value="UniProtKB-KW"/>
</dbReference>
<dbReference type="SUPFAM" id="SSF54211">
    <property type="entry name" value="Ribosomal protein S5 domain 2-like"/>
    <property type="match status" value="1"/>
</dbReference>